<feature type="domain" description="6-phosphogluconate dehydrogenase NADP-binding" evidence="5">
    <location>
        <begin position="3"/>
        <end position="157"/>
    </location>
</feature>
<evidence type="ECO:0000256" key="2">
    <source>
        <dbReference type="ARBA" id="ARBA00023002"/>
    </source>
</evidence>
<gene>
    <name evidence="6" type="ORF">MNBD_GAMMA17-28</name>
</gene>
<dbReference type="InterPro" id="IPR006114">
    <property type="entry name" value="6PGDH_C"/>
</dbReference>
<dbReference type="Pfam" id="PF03446">
    <property type="entry name" value="NAD_binding_2"/>
    <property type="match status" value="1"/>
</dbReference>
<accession>A0A3B0Z0B2</accession>
<dbReference type="EMBL" id="UOFQ01000017">
    <property type="protein sequence ID" value="VAW85091.1"/>
    <property type="molecule type" value="Genomic_DNA"/>
</dbReference>
<dbReference type="Gene3D" id="3.40.50.720">
    <property type="entry name" value="NAD(P)-binding Rossmann-like Domain"/>
    <property type="match status" value="1"/>
</dbReference>
<comment type="similarity">
    <text evidence="1">Belongs to the 6-phosphogluconate dehydrogenase family.</text>
</comment>
<keyword evidence="2 6" id="KW-0560">Oxidoreductase</keyword>
<dbReference type="GO" id="GO:0050661">
    <property type="term" value="F:NADP binding"/>
    <property type="evidence" value="ECO:0007669"/>
    <property type="project" value="InterPro"/>
</dbReference>
<sequence length="278" mass="29472">MRFALIGLEGVAGNMVRRLRKQDVEVVGCDENGERSKQLADETGLIATSSVVAALRKLPGDSPKIVWLMLPDNAAVDKEIKNLVNRLAFGDIVVDGSHSNYRDSQRRGALLSQSGIGFVDAGIMDGGNGLEKGFCITLGGERDQVEIVVPLMQVLAADGGSGWSRVGVVGAGHFARMVHSGIEWSVRQAFSEGFELMKGKTGFSFDLEQVAQTWSKGAMLDGAVLSDEVAILRAESSGGAQLPSFDELRWSAIEAIDQNIPAPAISAALQCVAGSRGN</sequence>
<keyword evidence="3" id="KW-0311">Gluconate utilization</keyword>
<evidence type="ECO:0000256" key="3">
    <source>
        <dbReference type="ARBA" id="ARBA00023064"/>
    </source>
</evidence>
<dbReference type="InterPro" id="IPR036291">
    <property type="entry name" value="NAD(P)-bd_dom_sf"/>
</dbReference>
<dbReference type="AlphaFoldDB" id="A0A3B0Z0B2"/>
<dbReference type="Pfam" id="PF00393">
    <property type="entry name" value="6PGD"/>
    <property type="match status" value="1"/>
</dbReference>
<dbReference type="InterPro" id="IPR008927">
    <property type="entry name" value="6-PGluconate_DH-like_C_sf"/>
</dbReference>
<reference evidence="6" key="1">
    <citation type="submission" date="2018-06" db="EMBL/GenBank/DDBJ databases">
        <authorList>
            <person name="Zhirakovskaya E."/>
        </authorList>
    </citation>
    <scope>NUCLEOTIDE SEQUENCE</scope>
</reference>
<evidence type="ECO:0000313" key="6">
    <source>
        <dbReference type="EMBL" id="VAW85091.1"/>
    </source>
</evidence>
<dbReference type="PRINTS" id="PR00076">
    <property type="entry name" value="6PGDHDRGNASE"/>
</dbReference>
<dbReference type="GO" id="GO:0019521">
    <property type="term" value="P:D-gluconate metabolic process"/>
    <property type="evidence" value="ECO:0007669"/>
    <property type="project" value="UniProtKB-KW"/>
</dbReference>
<dbReference type="InterPro" id="IPR006115">
    <property type="entry name" value="6PGDH_NADP-bd"/>
</dbReference>
<dbReference type="Gene3D" id="1.10.1040.10">
    <property type="entry name" value="N-(1-d-carboxylethyl)-l-norvaline Dehydrogenase, domain 2"/>
    <property type="match status" value="1"/>
</dbReference>
<dbReference type="InterPro" id="IPR013328">
    <property type="entry name" value="6PGD_dom2"/>
</dbReference>
<dbReference type="PANTHER" id="PTHR11811">
    <property type="entry name" value="6-PHOSPHOGLUCONATE DEHYDROGENASE"/>
    <property type="match status" value="1"/>
</dbReference>
<name>A0A3B0Z0B2_9ZZZZ</name>
<dbReference type="EC" id="1.1.1.44" evidence="6"/>
<feature type="domain" description="6-phosphogluconate dehydrogenase C-terminal" evidence="4">
    <location>
        <begin position="172"/>
        <end position="270"/>
    </location>
</feature>
<dbReference type="GO" id="GO:0006098">
    <property type="term" value="P:pentose-phosphate shunt"/>
    <property type="evidence" value="ECO:0007669"/>
    <property type="project" value="InterPro"/>
</dbReference>
<dbReference type="InterPro" id="IPR006183">
    <property type="entry name" value="Pgluconate_DH"/>
</dbReference>
<dbReference type="SUPFAM" id="SSF48179">
    <property type="entry name" value="6-phosphogluconate dehydrogenase C-terminal domain-like"/>
    <property type="match status" value="1"/>
</dbReference>
<evidence type="ECO:0000259" key="4">
    <source>
        <dbReference type="Pfam" id="PF00393"/>
    </source>
</evidence>
<organism evidence="6">
    <name type="scientific">hydrothermal vent metagenome</name>
    <dbReference type="NCBI Taxonomy" id="652676"/>
    <lineage>
        <taxon>unclassified sequences</taxon>
        <taxon>metagenomes</taxon>
        <taxon>ecological metagenomes</taxon>
    </lineage>
</organism>
<protein>
    <submittedName>
        <fullName evidence="6">6-phosphogluconate dehydrogenase, decarboxylating</fullName>
        <ecNumber evidence="6">1.1.1.44</ecNumber>
    </submittedName>
</protein>
<dbReference type="GO" id="GO:0004616">
    <property type="term" value="F:phosphogluconate dehydrogenase (decarboxylating) activity"/>
    <property type="evidence" value="ECO:0007669"/>
    <property type="project" value="UniProtKB-EC"/>
</dbReference>
<dbReference type="SUPFAM" id="SSF51735">
    <property type="entry name" value="NAD(P)-binding Rossmann-fold domains"/>
    <property type="match status" value="1"/>
</dbReference>
<evidence type="ECO:0000256" key="1">
    <source>
        <dbReference type="ARBA" id="ARBA00008419"/>
    </source>
</evidence>
<proteinExistence type="inferred from homology"/>
<evidence type="ECO:0000259" key="5">
    <source>
        <dbReference type="Pfam" id="PF03446"/>
    </source>
</evidence>